<protein>
    <submittedName>
        <fullName evidence="1">Uncharacterized protein</fullName>
    </submittedName>
</protein>
<keyword evidence="2" id="KW-1185">Reference proteome</keyword>
<evidence type="ECO:0000313" key="2">
    <source>
        <dbReference type="Proteomes" id="UP001150581"/>
    </source>
</evidence>
<dbReference type="Proteomes" id="UP001150581">
    <property type="component" value="Unassembled WGS sequence"/>
</dbReference>
<gene>
    <name evidence="1" type="ORF">LPJ66_001220</name>
</gene>
<organism evidence="1 2">
    <name type="scientific">Kickxella alabastrina</name>
    <dbReference type="NCBI Taxonomy" id="61397"/>
    <lineage>
        <taxon>Eukaryota</taxon>
        <taxon>Fungi</taxon>
        <taxon>Fungi incertae sedis</taxon>
        <taxon>Zoopagomycota</taxon>
        <taxon>Kickxellomycotina</taxon>
        <taxon>Kickxellomycetes</taxon>
        <taxon>Kickxellales</taxon>
        <taxon>Kickxellaceae</taxon>
        <taxon>Kickxella</taxon>
    </lineage>
</organism>
<reference evidence="1" key="1">
    <citation type="submission" date="2022-07" db="EMBL/GenBank/DDBJ databases">
        <title>Phylogenomic reconstructions and comparative analyses of Kickxellomycotina fungi.</title>
        <authorList>
            <person name="Reynolds N.K."/>
            <person name="Stajich J.E."/>
            <person name="Barry K."/>
            <person name="Grigoriev I.V."/>
            <person name="Crous P."/>
            <person name="Smith M.E."/>
        </authorList>
    </citation>
    <scope>NUCLEOTIDE SEQUENCE</scope>
    <source>
        <strain evidence="1">Benny 63K</strain>
    </source>
</reference>
<proteinExistence type="predicted"/>
<dbReference type="EMBL" id="JANBPG010000058">
    <property type="protein sequence ID" value="KAJ1900838.1"/>
    <property type="molecule type" value="Genomic_DNA"/>
</dbReference>
<accession>A0ACC1ITY1</accession>
<name>A0ACC1ITY1_9FUNG</name>
<sequence length="282" mass="32112">MDIFANMSNTPNDARQLKQLLHPLLVQDNGLEQHAALESPADFMSLLSKLREHSTAYSDWTSKVSPFTSKVQGNERSMYPCITALLCFIARVIQWLDRHKTPSGNQPLLRRLVLPSCTADTVLEDAQDAERIDIGVELKPRDAPVCDTVFKWKNVAKLTRTSAGKVWYSSLFGIIEAKTGSSAADKVGAASQVLRYIRNVHANQHDRRFPWGWTICGSIISAYVFGPHYVLQSHEFDIRTKTGLREFVHVIVNYSYTEDYRLGYDPTLKYLADIRCYKIKRR</sequence>
<evidence type="ECO:0000313" key="1">
    <source>
        <dbReference type="EMBL" id="KAJ1900838.1"/>
    </source>
</evidence>
<comment type="caution">
    <text evidence="1">The sequence shown here is derived from an EMBL/GenBank/DDBJ whole genome shotgun (WGS) entry which is preliminary data.</text>
</comment>